<dbReference type="InterPro" id="IPR043741">
    <property type="entry name" value="DUF5686"/>
</dbReference>
<evidence type="ECO:0000313" key="1">
    <source>
        <dbReference type="EMBL" id="PQL95305.1"/>
    </source>
</evidence>
<reference evidence="1 2" key="1">
    <citation type="submission" date="2018-02" db="EMBL/GenBank/DDBJ databases">
        <title>Genome sequences of Apibacter spp., gut symbionts of Asian honey bees.</title>
        <authorList>
            <person name="Kwong W.K."/>
            <person name="Steele M.I."/>
            <person name="Moran N.A."/>
        </authorList>
    </citation>
    <scope>NUCLEOTIDE SEQUENCE [LARGE SCALE GENOMIC DNA]</scope>
    <source>
        <strain evidence="2">wkB301</strain>
    </source>
</reference>
<dbReference type="Proteomes" id="UP000238042">
    <property type="component" value="Unassembled WGS sequence"/>
</dbReference>
<dbReference type="Pfam" id="PF18939">
    <property type="entry name" value="DUF5686"/>
    <property type="match status" value="1"/>
</dbReference>
<proteinExistence type="predicted"/>
<name>A0A2S8AG00_9FLAO</name>
<accession>A0A2S8AG00</accession>
<evidence type="ECO:0008006" key="3">
    <source>
        <dbReference type="Google" id="ProtNLM"/>
    </source>
</evidence>
<keyword evidence="2" id="KW-1185">Reference proteome</keyword>
<protein>
    <recommendedName>
        <fullName evidence="3">Carboxypeptidase-like regulatory domain-containing protein</fullName>
    </recommendedName>
</protein>
<dbReference type="RefSeq" id="WP_105245263.1">
    <property type="nucleotide sequence ID" value="NZ_PSZM01000001.1"/>
</dbReference>
<organism evidence="1 2">
    <name type="scientific">Apibacter adventoris</name>
    <dbReference type="NCBI Taxonomy" id="1679466"/>
    <lineage>
        <taxon>Bacteria</taxon>
        <taxon>Pseudomonadati</taxon>
        <taxon>Bacteroidota</taxon>
        <taxon>Flavobacteriia</taxon>
        <taxon>Flavobacteriales</taxon>
        <taxon>Weeksellaceae</taxon>
        <taxon>Apibacter</taxon>
    </lineage>
</organism>
<gene>
    <name evidence="1" type="ORF">C4S77_00460</name>
</gene>
<dbReference type="OrthoDB" id="604691at2"/>
<sequence>MKYILFSVFFVFSFFCFSQITINVIDFDTNLPISGAKIYLHTNNLLLGISDAKGTILLETEKMENETVFVEAAKYMPKYEIINEDYYTIYLESKEQYKKKSSDAESIIFQMIKKEKINNPHALENYQYTSYTKFEIDADSSSFHYIETPKKKREIINNQIKTILPYSMFFIAERAMIHKYDKKLGEKNIIEANNVSGIKKPIYEALAKALMMNELPDFLEEENLKFYRFKKVDSLEINHRKTYKVVFYLKKQYNSIAASNGTLFVDAESYALVRYIGTIKDNLTYFYKIEREPHYGIWFTHSEYTKIFFPITRILNKNNPGAHSWATISTVYSKFKTMVSFTKKEFFGYNYETEKDFWDNDKKLSLYRNPILTRRELNTYLTIDSLSQKYKLIKKIQFFSPILNGEVKVGKINFDLFNSVRFNDFEGLRFQFGGRTNYDFSKDFSVRSFAAWATKDQQMKFGGGIDFFVNKINNGKLCLFAESDVNAAGKNRFREYGAIENIRDQTNNLSNNIYYRHEKGTLEYQQDFFDIFTAAIVADYQKQKPVFNYSYKGNPTYTKYDQFATSLRIKFTPFVKYMKTPIDKIAIEDNLPYFFFNYTRSWNAFSSDFEYNKIDLTSFLKWENSLGNTKITANAGYISGKTTLLNLYEGFGVVKNGSSVWGRFELKGYNTFETIHPGSFFASQYTAFFLSHTFKDLRVFGHKYLYITIVYNGMIGNLEHRELHSEHKFSVPEKYYQEVGIEFNKLISIFGIGAYYRLGTYHTGNFDNNLYLKLTYTLFK</sequence>
<evidence type="ECO:0000313" key="2">
    <source>
        <dbReference type="Proteomes" id="UP000238042"/>
    </source>
</evidence>
<dbReference type="EMBL" id="PSZM01000001">
    <property type="protein sequence ID" value="PQL95305.1"/>
    <property type="molecule type" value="Genomic_DNA"/>
</dbReference>
<comment type="caution">
    <text evidence="1">The sequence shown here is derived from an EMBL/GenBank/DDBJ whole genome shotgun (WGS) entry which is preliminary data.</text>
</comment>
<dbReference type="AlphaFoldDB" id="A0A2S8AG00"/>